<evidence type="ECO:0000259" key="1">
    <source>
        <dbReference type="SMART" id="SM00065"/>
    </source>
</evidence>
<sequence length="366" mass="40434">MAAYRTALPDLPFLPQSEKAYSALYAAAMERLIEVVQALSRARDLNHVIRIVRDAARELTGADGATFVLRDGEQCYYVDENAIAPLWKGKRFPLSLCISGWAMLNRETAVIEDIYSDPRIPHEAYRPTFVKSLVMVPIRSEQPVGSIGNYWAHKHQPTAEEITILQALADSASVAMENVRLIADLAHNAEVLRGLQTQLDAQADVQTLLRDAVARDADFPDLVQPEGAAANTNDAVPMIATTLMFSGQAEEAMRFYVSLFPDSRIVSLDTYGLKEGGKPGSVRQARFTLNGSPFICLDSPIKHEFGFTPATSVTISCATEAEVDRLFTALSDDGQVLMPLAAYDFSPRFGWVNDRFGVSWQINLFR</sequence>
<gene>
    <name evidence="2" type="ORF">PQU92_01785</name>
</gene>
<dbReference type="Gene3D" id="3.30.450.40">
    <property type="match status" value="1"/>
</dbReference>
<dbReference type="PANTHER" id="PTHR33990">
    <property type="entry name" value="PROTEIN YJDN-RELATED"/>
    <property type="match status" value="1"/>
</dbReference>
<evidence type="ECO:0000313" key="2">
    <source>
        <dbReference type="EMBL" id="MDC7681985.1"/>
    </source>
</evidence>
<dbReference type="Pfam" id="PF06983">
    <property type="entry name" value="3-dmu-9_3-mt"/>
    <property type="match status" value="1"/>
</dbReference>
<name>A0ABT5HPI9_9CAUL</name>
<keyword evidence="3" id="KW-1185">Reference proteome</keyword>
<dbReference type="Pfam" id="PF13185">
    <property type="entry name" value="GAF_2"/>
    <property type="match status" value="1"/>
</dbReference>
<dbReference type="Gene3D" id="3.30.720.110">
    <property type="match status" value="1"/>
</dbReference>
<dbReference type="SMART" id="SM00065">
    <property type="entry name" value="GAF"/>
    <property type="match status" value="1"/>
</dbReference>
<dbReference type="RefSeq" id="WP_272746497.1">
    <property type="nucleotide sequence ID" value="NZ_JAQQKX010000001.1"/>
</dbReference>
<dbReference type="InterPro" id="IPR028973">
    <property type="entry name" value="PhnB-like"/>
</dbReference>
<dbReference type="EMBL" id="JAQQKX010000001">
    <property type="protein sequence ID" value="MDC7681985.1"/>
    <property type="molecule type" value="Genomic_DNA"/>
</dbReference>
<dbReference type="InterPro" id="IPR029068">
    <property type="entry name" value="Glyas_Bleomycin-R_OHBP_Dase"/>
</dbReference>
<dbReference type="SUPFAM" id="SSF54593">
    <property type="entry name" value="Glyoxalase/Bleomycin resistance protein/Dihydroxybiphenyl dioxygenase"/>
    <property type="match status" value="1"/>
</dbReference>
<dbReference type="SUPFAM" id="SSF55781">
    <property type="entry name" value="GAF domain-like"/>
    <property type="match status" value="1"/>
</dbReference>
<dbReference type="Proteomes" id="UP001214854">
    <property type="component" value="Unassembled WGS sequence"/>
</dbReference>
<evidence type="ECO:0000313" key="3">
    <source>
        <dbReference type="Proteomes" id="UP001214854"/>
    </source>
</evidence>
<dbReference type="Gene3D" id="3.30.720.100">
    <property type="match status" value="1"/>
</dbReference>
<comment type="caution">
    <text evidence="2">The sequence shown here is derived from an EMBL/GenBank/DDBJ whole genome shotgun (WGS) entry which is preliminary data.</text>
</comment>
<accession>A0ABT5HPI9</accession>
<dbReference type="InterPro" id="IPR029016">
    <property type="entry name" value="GAF-like_dom_sf"/>
</dbReference>
<reference evidence="2 3" key="1">
    <citation type="submission" date="2023-01" db="EMBL/GenBank/DDBJ databases">
        <title>Novel species of the genus Asticcacaulis isolated from rivers.</title>
        <authorList>
            <person name="Lu H."/>
        </authorList>
    </citation>
    <scope>NUCLEOTIDE SEQUENCE [LARGE SCALE GENOMIC DNA]</scope>
    <source>
        <strain evidence="2 3">BYS171W</strain>
    </source>
</reference>
<dbReference type="PANTHER" id="PTHR33990:SF4">
    <property type="entry name" value="PHNB-LIKE DOMAIN-CONTAINING PROTEIN"/>
    <property type="match status" value="1"/>
</dbReference>
<protein>
    <submittedName>
        <fullName evidence="2">VOC family protein</fullName>
    </submittedName>
</protein>
<proteinExistence type="predicted"/>
<organism evidence="2 3">
    <name type="scientific">Asticcacaulis aquaticus</name>
    <dbReference type="NCBI Taxonomy" id="2984212"/>
    <lineage>
        <taxon>Bacteria</taxon>
        <taxon>Pseudomonadati</taxon>
        <taxon>Pseudomonadota</taxon>
        <taxon>Alphaproteobacteria</taxon>
        <taxon>Caulobacterales</taxon>
        <taxon>Caulobacteraceae</taxon>
        <taxon>Asticcacaulis</taxon>
    </lineage>
</organism>
<dbReference type="InterPro" id="IPR003018">
    <property type="entry name" value="GAF"/>
</dbReference>
<feature type="domain" description="GAF" evidence="1">
    <location>
        <begin position="44"/>
        <end position="186"/>
    </location>
</feature>
<dbReference type="CDD" id="cd06588">
    <property type="entry name" value="PhnB_like"/>
    <property type="match status" value="1"/>
</dbReference>